<dbReference type="InterPro" id="IPR036736">
    <property type="entry name" value="ACP-like_sf"/>
</dbReference>
<organism evidence="12 13">
    <name type="scientific">Aspergillus cavernicola</name>
    <dbReference type="NCBI Taxonomy" id="176166"/>
    <lineage>
        <taxon>Eukaryota</taxon>
        <taxon>Fungi</taxon>
        <taxon>Dikarya</taxon>
        <taxon>Ascomycota</taxon>
        <taxon>Pezizomycotina</taxon>
        <taxon>Eurotiomycetes</taxon>
        <taxon>Eurotiomycetidae</taxon>
        <taxon>Eurotiales</taxon>
        <taxon>Aspergillaceae</taxon>
        <taxon>Aspergillus</taxon>
        <taxon>Aspergillus subgen. Nidulantes</taxon>
    </lineage>
</organism>
<evidence type="ECO:0000256" key="5">
    <source>
        <dbReference type="ARBA" id="ARBA00023002"/>
    </source>
</evidence>
<accession>A0ABR4I968</accession>
<dbReference type="InterPro" id="IPR049900">
    <property type="entry name" value="PKS_mFAS_DH"/>
</dbReference>
<reference evidence="12 13" key="1">
    <citation type="submission" date="2024-07" db="EMBL/GenBank/DDBJ databases">
        <title>Section-level genome sequencing and comparative genomics of Aspergillus sections Usti and Cavernicolus.</title>
        <authorList>
            <consortium name="Lawrence Berkeley National Laboratory"/>
            <person name="Nybo J.L."/>
            <person name="Vesth T.C."/>
            <person name="Theobald S."/>
            <person name="Frisvad J.C."/>
            <person name="Larsen T.O."/>
            <person name="Kjaerboelling I."/>
            <person name="Rothschild-Mancinelli K."/>
            <person name="Lyhne E.K."/>
            <person name="Kogle M.E."/>
            <person name="Barry K."/>
            <person name="Clum A."/>
            <person name="Na H."/>
            <person name="Ledsgaard L."/>
            <person name="Lin J."/>
            <person name="Lipzen A."/>
            <person name="Kuo A."/>
            <person name="Riley R."/>
            <person name="Mondo S."/>
            <person name="LaButti K."/>
            <person name="Haridas S."/>
            <person name="Pangalinan J."/>
            <person name="Salamov A.A."/>
            <person name="Simmons B.A."/>
            <person name="Magnuson J.K."/>
            <person name="Chen J."/>
            <person name="Drula E."/>
            <person name="Henrissat B."/>
            <person name="Wiebenga A."/>
            <person name="Lubbers R.J."/>
            <person name="Gomes A.C."/>
            <person name="Makela M.R."/>
            <person name="Stajich J."/>
            <person name="Grigoriev I.V."/>
            <person name="Mortensen U.H."/>
            <person name="De vries R.P."/>
            <person name="Baker S.E."/>
            <person name="Andersen M.R."/>
        </authorList>
    </citation>
    <scope>NUCLEOTIDE SEQUENCE [LARGE SCALE GENOMIC DNA]</scope>
    <source>
        <strain evidence="12 13">CBS 600.67</strain>
    </source>
</reference>
<keyword evidence="3" id="KW-0808">Transferase</keyword>
<dbReference type="InterPro" id="IPR049551">
    <property type="entry name" value="PKS_DH_C"/>
</dbReference>
<keyword evidence="2" id="KW-0597">Phosphoprotein</keyword>
<dbReference type="Pfam" id="PF21089">
    <property type="entry name" value="PKS_DH_N"/>
    <property type="match status" value="1"/>
</dbReference>
<dbReference type="PROSITE" id="PS52004">
    <property type="entry name" value="KS3_2"/>
    <property type="match status" value="1"/>
</dbReference>
<dbReference type="SUPFAM" id="SSF53901">
    <property type="entry name" value="Thiolase-like"/>
    <property type="match status" value="1"/>
</dbReference>
<comment type="caution">
    <text evidence="12">The sequence shown here is derived from an EMBL/GenBank/DDBJ whole genome shotgun (WGS) entry which is preliminary data.</text>
</comment>
<dbReference type="PROSITE" id="PS52019">
    <property type="entry name" value="PKS_MFAS_DH"/>
    <property type="match status" value="1"/>
</dbReference>
<dbReference type="InterPro" id="IPR020807">
    <property type="entry name" value="PKS_DH"/>
</dbReference>
<dbReference type="SMART" id="SM00829">
    <property type="entry name" value="PKS_ER"/>
    <property type="match status" value="1"/>
</dbReference>
<gene>
    <name evidence="12" type="ORF">BDW59DRAFT_147657</name>
</gene>
<dbReference type="InterPro" id="IPR042104">
    <property type="entry name" value="PKS_dehydratase_sf"/>
</dbReference>
<evidence type="ECO:0000259" key="10">
    <source>
        <dbReference type="PROSITE" id="PS52004"/>
    </source>
</evidence>
<dbReference type="Pfam" id="PF08240">
    <property type="entry name" value="ADH_N"/>
    <property type="match status" value="1"/>
</dbReference>
<keyword evidence="7" id="KW-0012">Acyltransferase</keyword>
<dbReference type="SUPFAM" id="SSF52151">
    <property type="entry name" value="FabD/lysophospholipase-like"/>
    <property type="match status" value="1"/>
</dbReference>
<dbReference type="Pfam" id="PF08659">
    <property type="entry name" value="KR"/>
    <property type="match status" value="1"/>
</dbReference>
<dbReference type="SMART" id="SM00827">
    <property type="entry name" value="PKS_AT"/>
    <property type="match status" value="1"/>
</dbReference>
<evidence type="ECO:0000256" key="2">
    <source>
        <dbReference type="ARBA" id="ARBA00022553"/>
    </source>
</evidence>
<feature type="active site" description="Proton acceptor; for dehydratase activity" evidence="8">
    <location>
        <position position="980"/>
    </location>
</feature>
<dbReference type="CDD" id="cd00833">
    <property type="entry name" value="PKS"/>
    <property type="match status" value="1"/>
</dbReference>
<dbReference type="InterPro" id="IPR013968">
    <property type="entry name" value="PKS_KR"/>
</dbReference>
<feature type="region of interest" description="Disordered" evidence="9">
    <location>
        <begin position="1"/>
        <end position="28"/>
    </location>
</feature>
<keyword evidence="6" id="KW-0511">Multifunctional enzyme</keyword>
<evidence type="ECO:0000256" key="7">
    <source>
        <dbReference type="ARBA" id="ARBA00023315"/>
    </source>
</evidence>
<dbReference type="InterPro" id="IPR001227">
    <property type="entry name" value="Ac_transferase_dom_sf"/>
</dbReference>
<dbReference type="Pfam" id="PF14765">
    <property type="entry name" value="PS-DH"/>
    <property type="match status" value="1"/>
</dbReference>
<dbReference type="Pfam" id="PF16197">
    <property type="entry name" value="KAsynt_C_assoc"/>
    <property type="match status" value="1"/>
</dbReference>
<feature type="region of interest" description="C-terminal hotdog fold" evidence="8">
    <location>
        <begin position="1097"/>
        <end position="1249"/>
    </location>
</feature>
<evidence type="ECO:0000256" key="9">
    <source>
        <dbReference type="SAM" id="MobiDB-lite"/>
    </source>
</evidence>
<dbReference type="InterPro" id="IPR013154">
    <property type="entry name" value="ADH-like_N"/>
</dbReference>
<dbReference type="Gene3D" id="3.40.47.10">
    <property type="match status" value="1"/>
</dbReference>
<sequence>MAPMMLSRDGSESPQSSSSASVTEAPCPRPSEPIAICGMACRLPGQSSSPQKLWDLLSRGQSGQCDVPKSRFNVDSFYHPSGMDRAGSVVTKGGYFLDDDIREFENSFFGINNLEATHMDPQQRKLLEVVFECLENAGIPLEQASGSSTGCYVGNFTFDFMVMQTRDADYMGRYSATGLGTTILANRISHVFNLLGPSLVLDTACSSSLYCLHVACMALENHECDAAIVAGANLIQSVEQHIATMKAGVLSATSACHTFDSSADGYGRADGIGALYVKRLADALRDGDPIRSVVRGSAVNANGKTTGISLPSADGQEMVIRKAMARGVVSPEDITYIECHGTGTKVGDAIEVDALSRVFQRSPENPLLIGSVKSNVGHSEAASGISSIIKSTLALEHGQIPPTHGLKNINPKLKIEERNFEIPTELTTWPEGAPEERRIGINSFGYGGANVHVILEEAPKVWHKTSTPEGQGRIVSQSAVVLPLSAATSSSLQARLDDFSNFDFSNTHILDLAHTLGSRRTQLPVRGFLVAPSEDSINQSLATAPFVTANGLSSTTSDPFAFVFTGQGSQWAGMCRELFNFAVFRNVIIEMDMTLMALPHPPDWSLQEAILNTDSPDLIHLPQRSQPCCTAIQVALVQLLASWEIRPEITVGHSSGEIGAAFAAGHLSAAEAIVIAYYRGYCVSKSVQDGAMMAVGLSEASATEEIAQRQFGHNLKVACVNSPDGVTVSGDHEQLDQLLAELQAKSIFARKLKTGGQAYHSHHMLAIGEEYERLLSNVLPTLDPSTRLAQGPSVMSSVTAELKSTGFTPGYWRRNLENQVRFTQAIDQIQRIGKHCFIELGPHSSLELPIKQTLALAGIPSSEVQYAAPIKRNANSLHSSLGLAGTLWLKGYDIAWSRVNGLDGGRKSNQALYRVIPDLPRYRFHYDGTLWTESRASIEYRDRKYPRHELLGSLVPGGNGTELIFRNLLKADDVVWLKDHRLGDSIVFPGAGYLAMAMEAVMQATSTSIGLGPSFRFSNVNITAPIVLAEDSSTQTEIFTTLTKSALTKSSASKIWWDFRVTTYAEGAPVAHAAGSIAINTNKAVMRPKYEPSSESLEPSAKRIWYEKFIKQGLNYGETFQTISEFQTPRMKTSPICSAKAPLLTVCGDPVSVYPIHPITLDGMVQLAIAATTSGRPKELRAHVPTRLRSIELNTVTAPSGEPCSMHAESKKTGFGTAESGVEIISQTAEVVARFEDLRLTVIESGSQSEDTRHPALRILWKPDVYGLGFMTPEDAGRHVQAFADEAHSPVSDDGLLKMGAMLDLLVHKEPALRILELNNDAHELTSAILEMLAYQTDFKRLSAYSTATCNEDGIVSGGLVNFETGARCGEPAALTTKFDLVLVPNAGPWIERSLDRITSLLENGGSILALCDETASSALTSSSLSCLSCPVSEGRANLVVGRPAQTSNHEALQKDRFLVVEREESALGSVLVDSLNSLQPQSVLRVNLQELTAAHIAKGTIVFSLCELQSSLLSVSSDDEMKQIKIMTDNAASLVWVTNGNTMQGERPDFALVSGVGRSLALEQPSLKFYTYDLDSPDADVGNTAQRLISVLNQPGWKADLEFVQRKGVVHVSRFVPDDGFNAAFRNKQGLEPSMMPLGDVGEVELSLSEVGQFDTIFFRQSEATPALQPQEVRIKVAAVGLNAKDYYVLAGRVDTPNATCQLECAGTVVQVGAGVSQFHVGDRVVAMAPTQFRSYQTLPQWACHKLTDTDDFNTCATIPLVYSTAIYALHHRAHLQAGETILVHSGAGGVGIAAIQLAMKAGAEVFTTVSTEEKKKYLVESLGVKPENIFSSRDTSFLDGILEATSGRGVDVILNSLIGDQLHATWECCAPYGRFVEIGKVDLSNAGRLEMDKFLRDSTFTAFDLSHLYHADDDKSHALWKQLLSQVMTLYRRGEIPGSQPLKVFDVSETSQAFRYFSNRSRMGKIAISLADGTSEINVQRSKYSSQFSPDKSYVMVGCLGGLGRTLSRWMVGRGARKFAFLGRSGLDKSVARKLVEDLEASGAECVVVRGDVCSVDDVNRVIAAASDQGPLGGVVQAAMGLNEAIFSVMSNEYWHTGIDPKVHGTWHLYNSLHAGGHEASLDFFLMTSSVSGSVGTATEANYCSGNHFLDLFARHLRGKGLPAVAIGLGMISEVGYLHENPEIEAILLRKGIQAIDADELLQLIDLALSSNSQMGIHHAHDELAVAHILTGLEAFGLKELRKKGFDGSYPALDDPRANLLASALEVGGLSGPSHGGDGNLPGEVVKQMEGGDTLSQAVLDHIRRRFGNLVLMKYDAVDVDKPLAHYGMDSMIGAEFRSWFYQSMKVDVPLVMLLGNTCTLKSLREVAVTVLQE</sequence>
<dbReference type="Pfam" id="PF02801">
    <property type="entry name" value="Ketoacyl-synt_C"/>
    <property type="match status" value="1"/>
</dbReference>
<feature type="domain" description="PKS/mFAS DH" evidence="11">
    <location>
        <begin position="948"/>
        <end position="1249"/>
    </location>
</feature>
<dbReference type="Pfam" id="PF00107">
    <property type="entry name" value="ADH_zinc_N"/>
    <property type="match status" value="1"/>
</dbReference>
<dbReference type="InterPro" id="IPR011032">
    <property type="entry name" value="GroES-like_sf"/>
</dbReference>
<feature type="domain" description="Ketosynthase family 3 (KS3)" evidence="10">
    <location>
        <begin position="31"/>
        <end position="457"/>
    </location>
</feature>
<dbReference type="EMBL" id="JBFXLS010000045">
    <property type="protein sequence ID" value="KAL2824216.1"/>
    <property type="molecule type" value="Genomic_DNA"/>
</dbReference>
<feature type="active site" description="Proton donor; for dehydratase activity" evidence="8">
    <location>
        <position position="1162"/>
    </location>
</feature>
<dbReference type="InterPro" id="IPR049552">
    <property type="entry name" value="PKS_DH_N"/>
</dbReference>
<dbReference type="Gene3D" id="3.40.50.720">
    <property type="entry name" value="NAD(P)-binding Rossmann-like Domain"/>
    <property type="match status" value="3"/>
</dbReference>
<dbReference type="SMART" id="SM00826">
    <property type="entry name" value="PKS_DH"/>
    <property type="match status" value="1"/>
</dbReference>
<evidence type="ECO:0000256" key="8">
    <source>
        <dbReference type="PROSITE-ProRule" id="PRU01363"/>
    </source>
</evidence>
<dbReference type="SUPFAM" id="SSF47336">
    <property type="entry name" value="ACP-like"/>
    <property type="match status" value="1"/>
</dbReference>
<dbReference type="CDD" id="cd05195">
    <property type="entry name" value="enoyl_red"/>
    <property type="match status" value="1"/>
</dbReference>
<dbReference type="SUPFAM" id="SSF51735">
    <property type="entry name" value="NAD(P)-binding Rossmann-fold domains"/>
    <property type="match status" value="2"/>
</dbReference>
<proteinExistence type="predicted"/>
<dbReference type="InterPro" id="IPR032821">
    <property type="entry name" value="PKS_assoc"/>
</dbReference>
<dbReference type="Gene3D" id="3.90.180.10">
    <property type="entry name" value="Medium-chain alcohol dehydrogenases, catalytic domain"/>
    <property type="match status" value="1"/>
</dbReference>
<dbReference type="InterPro" id="IPR014031">
    <property type="entry name" value="Ketoacyl_synth_C"/>
</dbReference>
<keyword evidence="13" id="KW-1185">Reference proteome</keyword>
<evidence type="ECO:0000313" key="12">
    <source>
        <dbReference type="EMBL" id="KAL2824216.1"/>
    </source>
</evidence>
<dbReference type="InterPro" id="IPR020843">
    <property type="entry name" value="ER"/>
</dbReference>
<dbReference type="Pfam" id="PF00698">
    <property type="entry name" value="Acyl_transf_1"/>
    <property type="match status" value="1"/>
</dbReference>
<dbReference type="InterPro" id="IPR016036">
    <property type="entry name" value="Malonyl_transacylase_ACP-bd"/>
</dbReference>
<dbReference type="Proteomes" id="UP001610335">
    <property type="component" value="Unassembled WGS sequence"/>
</dbReference>
<keyword evidence="5" id="KW-0560">Oxidoreductase</keyword>
<evidence type="ECO:0008006" key="14">
    <source>
        <dbReference type="Google" id="ProtNLM"/>
    </source>
</evidence>
<evidence type="ECO:0000313" key="13">
    <source>
        <dbReference type="Proteomes" id="UP001610335"/>
    </source>
</evidence>
<dbReference type="InterPro" id="IPR057326">
    <property type="entry name" value="KR_dom"/>
</dbReference>
<dbReference type="InterPro" id="IPR014043">
    <property type="entry name" value="Acyl_transferase_dom"/>
</dbReference>
<evidence type="ECO:0000256" key="6">
    <source>
        <dbReference type="ARBA" id="ARBA00023268"/>
    </source>
</evidence>
<dbReference type="InterPro" id="IPR013149">
    <property type="entry name" value="ADH-like_C"/>
</dbReference>
<dbReference type="Gene3D" id="3.40.366.10">
    <property type="entry name" value="Malonyl-Coenzyme A Acyl Carrier Protein, domain 2"/>
    <property type="match status" value="1"/>
</dbReference>
<evidence type="ECO:0000256" key="3">
    <source>
        <dbReference type="ARBA" id="ARBA00022679"/>
    </source>
</evidence>
<dbReference type="InterPro" id="IPR014030">
    <property type="entry name" value="Ketoacyl_synth_N"/>
</dbReference>
<dbReference type="InterPro" id="IPR016039">
    <property type="entry name" value="Thiolase-like"/>
</dbReference>
<dbReference type="SUPFAM" id="SSF55048">
    <property type="entry name" value="Probable ACP-binding domain of malonyl-CoA ACP transacylase"/>
    <property type="match status" value="1"/>
</dbReference>
<dbReference type="SMART" id="SM00822">
    <property type="entry name" value="PKS_KR"/>
    <property type="match status" value="1"/>
</dbReference>
<feature type="region of interest" description="N-terminal hotdog fold" evidence="8">
    <location>
        <begin position="948"/>
        <end position="1084"/>
    </location>
</feature>
<feature type="compositionally biased region" description="Low complexity" evidence="9">
    <location>
        <begin position="12"/>
        <end position="21"/>
    </location>
</feature>
<dbReference type="PANTHER" id="PTHR43775">
    <property type="entry name" value="FATTY ACID SYNTHASE"/>
    <property type="match status" value="1"/>
</dbReference>
<dbReference type="PANTHER" id="PTHR43775:SF50">
    <property type="entry name" value="HIGHLY REDUCING POLYKETIDE SYNTHASE SRDA"/>
    <property type="match status" value="1"/>
</dbReference>
<dbReference type="Pfam" id="PF00109">
    <property type="entry name" value="ketoacyl-synt"/>
    <property type="match status" value="1"/>
</dbReference>
<dbReference type="PROSITE" id="PS00606">
    <property type="entry name" value="KS3_1"/>
    <property type="match status" value="1"/>
</dbReference>
<dbReference type="SUPFAM" id="SSF50129">
    <property type="entry name" value="GroES-like"/>
    <property type="match status" value="1"/>
</dbReference>
<dbReference type="InterPro" id="IPR020841">
    <property type="entry name" value="PKS_Beta-ketoAc_synthase_dom"/>
</dbReference>
<evidence type="ECO:0000259" key="11">
    <source>
        <dbReference type="PROSITE" id="PS52019"/>
    </source>
</evidence>
<evidence type="ECO:0000256" key="4">
    <source>
        <dbReference type="ARBA" id="ARBA00022857"/>
    </source>
</evidence>
<dbReference type="InterPro" id="IPR036291">
    <property type="entry name" value="NAD(P)-bd_dom_sf"/>
</dbReference>
<dbReference type="InterPro" id="IPR050091">
    <property type="entry name" value="PKS_NRPS_Biosynth_Enz"/>
</dbReference>
<dbReference type="InterPro" id="IPR016035">
    <property type="entry name" value="Acyl_Trfase/lysoPLipase"/>
</dbReference>
<dbReference type="SMART" id="SM00825">
    <property type="entry name" value="PKS_KS"/>
    <property type="match status" value="1"/>
</dbReference>
<dbReference type="InterPro" id="IPR018201">
    <property type="entry name" value="Ketoacyl_synth_AS"/>
</dbReference>
<evidence type="ECO:0000256" key="1">
    <source>
        <dbReference type="ARBA" id="ARBA00022450"/>
    </source>
</evidence>
<keyword evidence="1" id="KW-0596">Phosphopantetheine</keyword>
<keyword evidence="4" id="KW-0521">NADP</keyword>
<name>A0ABR4I968_9EURO</name>
<protein>
    <recommendedName>
        <fullName evidence="14">Polyketide synthase</fullName>
    </recommendedName>
</protein>
<dbReference type="Gene3D" id="3.10.129.110">
    <property type="entry name" value="Polyketide synthase dehydratase"/>
    <property type="match status" value="1"/>
</dbReference>